<evidence type="ECO:0000313" key="3">
    <source>
        <dbReference type="Proteomes" id="UP001209535"/>
    </source>
</evidence>
<comment type="caution">
    <text evidence="2">The sequence shown here is derived from an EMBL/GenBank/DDBJ whole genome shotgun (WGS) entry which is preliminary data.</text>
</comment>
<feature type="signal peptide" evidence="1">
    <location>
        <begin position="1"/>
        <end position="21"/>
    </location>
</feature>
<dbReference type="RefSeq" id="WP_263339565.1">
    <property type="nucleotide sequence ID" value="NZ_JAOVQO010000020.1"/>
</dbReference>
<accession>A0ABT2X7W4</accession>
<evidence type="ECO:0000256" key="1">
    <source>
        <dbReference type="SAM" id="SignalP"/>
    </source>
</evidence>
<sequence>MPSIRSLLALAAALCLAPALAAALPTIPMPDEDPYATMRDWRPCPFNANSEDYYAVMGIRYDTGYTICIPVQSSWFEVKNVFVSAPREGGKLPLRQWPDPTYDHLLVPGYSGPSMHWCGPNAYMTAYDVPDNTFTCVEIGEELPAGRNPGWQPLSEIYVDGPGGTQAPYPVPAAGTSTHVCRDGYVLIGMHHDANIFLCGLLLSVDP</sequence>
<proteinExistence type="predicted"/>
<dbReference type="Proteomes" id="UP001209535">
    <property type="component" value="Unassembled WGS sequence"/>
</dbReference>
<keyword evidence="3" id="KW-1185">Reference proteome</keyword>
<gene>
    <name evidence="2" type="ORF">OEZ60_18770</name>
</gene>
<evidence type="ECO:0008006" key="4">
    <source>
        <dbReference type="Google" id="ProtNLM"/>
    </source>
</evidence>
<dbReference type="EMBL" id="JAOVQO010000020">
    <property type="protein sequence ID" value="MCU9850048.1"/>
    <property type="molecule type" value="Genomic_DNA"/>
</dbReference>
<organism evidence="2 3">
    <name type="scientific">Albidovulum salinarum</name>
    <dbReference type="NCBI Taxonomy" id="2984153"/>
    <lineage>
        <taxon>Bacteria</taxon>
        <taxon>Pseudomonadati</taxon>
        <taxon>Pseudomonadota</taxon>
        <taxon>Alphaproteobacteria</taxon>
        <taxon>Rhodobacterales</taxon>
        <taxon>Paracoccaceae</taxon>
        <taxon>Albidovulum</taxon>
    </lineage>
</organism>
<protein>
    <recommendedName>
        <fullName evidence="4">Secreted protein</fullName>
    </recommendedName>
</protein>
<evidence type="ECO:0000313" key="2">
    <source>
        <dbReference type="EMBL" id="MCU9850048.1"/>
    </source>
</evidence>
<feature type="chain" id="PRO_5046035381" description="Secreted protein" evidence="1">
    <location>
        <begin position="22"/>
        <end position="207"/>
    </location>
</feature>
<reference evidence="2 3" key="1">
    <citation type="submission" date="2022-10" db="EMBL/GenBank/DDBJ databases">
        <title>Defluviimonas sp. nov., isolated from ocean surface sediments.</title>
        <authorList>
            <person name="He W."/>
            <person name="Wang L."/>
            <person name="Zhang D.-F."/>
        </authorList>
    </citation>
    <scope>NUCLEOTIDE SEQUENCE [LARGE SCALE GENOMIC DNA]</scope>
    <source>
        <strain evidence="2 3">WL0024</strain>
    </source>
</reference>
<keyword evidence="1" id="KW-0732">Signal</keyword>
<name>A0ABT2X7W4_9RHOB</name>